<evidence type="ECO:0000256" key="2">
    <source>
        <dbReference type="ARBA" id="ARBA00022737"/>
    </source>
</evidence>
<dbReference type="GO" id="GO:0005737">
    <property type="term" value="C:cytoplasm"/>
    <property type="evidence" value="ECO:0007669"/>
    <property type="project" value="UniProtKB-ARBA"/>
</dbReference>
<dbReference type="InterPro" id="IPR015943">
    <property type="entry name" value="WD40/YVTN_repeat-like_dom_sf"/>
</dbReference>
<evidence type="ECO:0008006" key="7">
    <source>
        <dbReference type="Google" id="ProtNLM"/>
    </source>
</evidence>
<reference evidence="5 6" key="1">
    <citation type="submission" date="2024-08" db="EMBL/GenBank/DDBJ databases">
        <title>Gnathostoma spinigerum genome.</title>
        <authorList>
            <person name="Gonzalez-Bertolin B."/>
            <person name="Monzon S."/>
            <person name="Zaballos A."/>
            <person name="Jimenez P."/>
            <person name="Dekumyoy P."/>
            <person name="Varona S."/>
            <person name="Cuesta I."/>
            <person name="Sumanam S."/>
            <person name="Adisakwattana P."/>
            <person name="Gasser R.B."/>
            <person name="Hernandez-Gonzalez A."/>
            <person name="Young N.D."/>
            <person name="Perteguer M.J."/>
        </authorList>
    </citation>
    <scope>NUCLEOTIDE SEQUENCE [LARGE SCALE GENOMIC DNA]</scope>
    <source>
        <strain evidence="5">AL3</strain>
        <tissue evidence="5">Liver</tissue>
    </source>
</reference>
<keyword evidence="1" id="KW-0853">WD repeat</keyword>
<evidence type="ECO:0000313" key="6">
    <source>
        <dbReference type="Proteomes" id="UP001608902"/>
    </source>
</evidence>
<dbReference type="SMART" id="SM00320">
    <property type="entry name" value="WD40"/>
    <property type="match status" value="2"/>
</dbReference>
<organism evidence="5 6">
    <name type="scientific">Gnathostoma spinigerum</name>
    <dbReference type="NCBI Taxonomy" id="75299"/>
    <lineage>
        <taxon>Eukaryota</taxon>
        <taxon>Metazoa</taxon>
        <taxon>Ecdysozoa</taxon>
        <taxon>Nematoda</taxon>
        <taxon>Chromadorea</taxon>
        <taxon>Rhabditida</taxon>
        <taxon>Spirurina</taxon>
        <taxon>Gnathostomatomorpha</taxon>
        <taxon>Gnathostomatoidea</taxon>
        <taxon>Gnathostomatidae</taxon>
        <taxon>Gnathostoma</taxon>
    </lineage>
</organism>
<protein>
    <recommendedName>
        <fullName evidence="7">WD repeat domain phosphoinositide-interacting protein 4</fullName>
    </recommendedName>
</protein>
<dbReference type="InterPro" id="IPR001680">
    <property type="entry name" value="WD40_rpt"/>
</dbReference>
<dbReference type="AlphaFoldDB" id="A0ABD6EAI7"/>
<dbReference type="Gene3D" id="2.130.10.10">
    <property type="entry name" value="YVTN repeat-like/Quinoprotein amine dehydrogenase"/>
    <property type="match status" value="1"/>
</dbReference>
<sequence>MPSSIVGNVNFNCQQDCFTVCTNSGCRVFGTYPPQQLLHLRSSIVGSVKLCTMLHRTNLIAIVAGGTQPKFAENTVMIWDDKAKEFVLEITLSTPVLNVLLSYTRLVSVEAGRIHVFNFPDNFSRILSQTTGCNSMGLAALSNDSKKNEFLVFPDSKPGRVQIMNLQKVSIGSSRTRTAIDAHKSPIARMTLNNPGTLLATASMKGTVIRVFDTEKKQMMYELRRGSDPATINCLRFSPCSSFLAVTSDKGTIHIFATGHGPDGKWSNRSSWLKRAGLNEPARSCVQIPLAIDNETVELGFVPSSGGSGSCQTYRGGSQASLVAVCTNGTYHKFSFTSDGSYSQEAFDYYLELGDDEDFWTTFID</sequence>
<evidence type="ECO:0000313" key="5">
    <source>
        <dbReference type="EMBL" id="MFH4975144.1"/>
    </source>
</evidence>
<dbReference type="GO" id="GO:0006914">
    <property type="term" value="P:autophagy"/>
    <property type="evidence" value="ECO:0007669"/>
    <property type="project" value="UniProtKB-KW"/>
</dbReference>
<keyword evidence="3" id="KW-0072">Autophagy</keyword>
<keyword evidence="6" id="KW-1185">Reference proteome</keyword>
<evidence type="ECO:0000256" key="4">
    <source>
        <dbReference type="ARBA" id="ARBA00025740"/>
    </source>
</evidence>
<accession>A0ABD6EAI7</accession>
<dbReference type="InterPro" id="IPR048720">
    <property type="entry name" value="PROPPIN"/>
</dbReference>
<dbReference type="Proteomes" id="UP001608902">
    <property type="component" value="Unassembled WGS sequence"/>
</dbReference>
<gene>
    <name evidence="5" type="ORF">AB6A40_001853</name>
</gene>
<name>A0ABD6EAI7_9BILA</name>
<keyword evidence="2" id="KW-0677">Repeat</keyword>
<dbReference type="InterPro" id="IPR036322">
    <property type="entry name" value="WD40_repeat_dom_sf"/>
</dbReference>
<dbReference type="PANTHER" id="PTHR11227">
    <property type="entry name" value="WD-REPEAT PROTEIN INTERACTING WITH PHOSPHOINOSIDES WIPI -RELATED"/>
    <property type="match status" value="1"/>
</dbReference>
<comment type="similarity">
    <text evidence="4">Belongs to the WD repeat PROPPIN family.</text>
</comment>
<dbReference type="SUPFAM" id="SSF50978">
    <property type="entry name" value="WD40 repeat-like"/>
    <property type="match status" value="1"/>
</dbReference>
<evidence type="ECO:0000256" key="1">
    <source>
        <dbReference type="ARBA" id="ARBA00022574"/>
    </source>
</evidence>
<dbReference type="Pfam" id="PF21032">
    <property type="entry name" value="PROPPIN"/>
    <property type="match status" value="1"/>
</dbReference>
<proteinExistence type="inferred from homology"/>
<evidence type="ECO:0000256" key="3">
    <source>
        <dbReference type="ARBA" id="ARBA00023006"/>
    </source>
</evidence>
<dbReference type="EMBL" id="JBGFUD010000738">
    <property type="protein sequence ID" value="MFH4975144.1"/>
    <property type="molecule type" value="Genomic_DNA"/>
</dbReference>
<comment type="caution">
    <text evidence="5">The sequence shown here is derived from an EMBL/GenBank/DDBJ whole genome shotgun (WGS) entry which is preliminary data.</text>
</comment>